<proteinExistence type="predicted"/>
<dbReference type="GeneID" id="9620502"/>
<evidence type="ECO:0000256" key="1">
    <source>
        <dbReference type="SAM" id="MobiDB-lite"/>
    </source>
</evidence>
<dbReference type="OrthoDB" id="549472at2759"/>
<name>D8TM58_VOLCA</name>
<gene>
    <name evidence="2" type="ORF">VOLCADRAFT_87755</name>
</gene>
<dbReference type="AlphaFoldDB" id="D8TM58"/>
<dbReference type="Proteomes" id="UP000001058">
    <property type="component" value="Unassembled WGS sequence"/>
</dbReference>
<dbReference type="EMBL" id="GL378327">
    <property type="protein sequence ID" value="EFJ51587.1"/>
    <property type="molecule type" value="Genomic_DNA"/>
</dbReference>
<accession>D8TM58</accession>
<dbReference type="RefSeq" id="XP_002947539.1">
    <property type="nucleotide sequence ID" value="XM_002947493.1"/>
</dbReference>
<sequence>MALELMQESSIRNNPGSRLTPVQEAVVILVAVTAEEMLYRAVLLTLLGLWLRDRAYEGGAEEVLTLQLQLLLGGYGGGGGTWELDTAAAAQWAALGVGLALGATVFAAKAWQETRLAERLRAVQAAQAEEAAKELRKQRLLGQVHMTEAQLLEEREKVARLQAAQASLVASIGVQGALVWMMEGGREVYQVAASGASFLLTGNLAAPLAGSLAAQLLVSAYQRLGLRRTVQRRAKVLEARRRAALEKRQEQQQATTTTAVSETPDAAAAAVSAIAVERPAGEVADQPAAEAVVGRAGLGPSPGGSSTVEGPEVTEVTEERVEANVTAGGGAEGLHTYTLNTAKYKRARAIIF</sequence>
<organism evidence="3">
    <name type="scientific">Volvox carteri f. nagariensis</name>
    <dbReference type="NCBI Taxonomy" id="3068"/>
    <lineage>
        <taxon>Eukaryota</taxon>
        <taxon>Viridiplantae</taxon>
        <taxon>Chlorophyta</taxon>
        <taxon>core chlorophytes</taxon>
        <taxon>Chlorophyceae</taxon>
        <taxon>CS clade</taxon>
        <taxon>Chlamydomonadales</taxon>
        <taxon>Volvocaceae</taxon>
        <taxon>Volvox</taxon>
    </lineage>
</organism>
<evidence type="ECO:0000313" key="2">
    <source>
        <dbReference type="EMBL" id="EFJ51587.1"/>
    </source>
</evidence>
<dbReference type="KEGG" id="vcn:VOLCADRAFT_87755"/>
<reference evidence="2 3" key="1">
    <citation type="journal article" date="2010" name="Science">
        <title>Genomic analysis of organismal complexity in the multicellular green alga Volvox carteri.</title>
        <authorList>
            <person name="Prochnik S.E."/>
            <person name="Umen J."/>
            <person name="Nedelcu A.M."/>
            <person name="Hallmann A."/>
            <person name="Miller S.M."/>
            <person name="Nishii I."/>
            <person name="Ferris P."/>
            <person name="Kuo A."/>
            <person name="Mitros T."/>
            <person name="Fritz-Laylin L.K."/>
            <person name="Hellsten U."/>
            <person name="Chapman J."/>
            <person name="Simakov O."/>
            <person name="Rensing S.A."/>
            <person name="Terry A."/>
            <person name="Pangilinan J."/>
            <person name="Kapitonov V."/>
            <person name="Jurka J."/>
            <person name="Salamov A."/>
            <person name="Shapiro H."/>
            <person name="Schmutz J."/>
            <person name="Grimwood J."/>
            <person name="Lindquist E."/>
            <person name="Lucas S."/>
            <person name="Grigoriev I.V."/>
            <person name="Schmitt R."/>
            <person name="Kirk D."/>
            <person name="Rokhsar D.S."/>
        </authorList>
    </citation>
    <scope>NUCLEOTIDE SEQUENCE [LARGE SCALE GENOMIC DNA]</scope>
    <source>
        <strain evidence="3">f. Nagariensis / Eve</strain>
    </source>
</reference>
<keyword evidence="3" id="KW-1185">Reference proteome</keyword>
<protein>
    <submittedName>
        <fullName evidence="2">Uncharacterized protein</fullName>
    </submittedName>
</protein>
<evidence type="ECO:0000313" key="3">
    <source>
        <dbReference type="Proteomes" id="UP000001058"/>
    </source>
</evidence>
<feature type="region of interest" description="Disordered" evidence="1">
    <location>
        <begin position="245"/>
        <end position="264"/>
    </location>
</feature>
<dbReference type="InParanoid" id="D8TM58"/>
<feature type="compositionally biased region" description="Low complexity" evidence="1">
    <location>
        <begin position="251"/>
        <end position="264"/>
    </location>
</feature>